<keyword evidence="1" id="KW-0472">Membrane</keyword>
<dbReference type="GeneID" id="55060205"/>
<evidence type="ECO:0000256" key="1">
    <source>
        <dbReference type="SAM" id="Phobius"/>
    </source>
</evidence>
<dbReference type="EMBL" id="KT166441">
    <property type="protein sequence ID" value="ANB32509.1"/>
    <property type="molecule type" value="Genomic_RNA"/>
</dbReference>
<proteinExistence type="predicted"/>
<evidence type="ECO:0000313" key="2">
    <source>
        <dbReference type="EMBL" id="ANB32509.1"/>
    </source>
</evidence>
<keyword evidence="1" id="KW-1133">Transmembrane helix</keyword>
<name>A0A167L7B2_9NIDO</name>
<dbReference type="RefSeq" id="YP_009824953.1">
    <property type="nucleotide sequence ID" value="NC_048209.1"/>
</dbReference>
<accession>A0A167L7B2</accession>
<sequence>MFKELGQLADLWFYHVACIFAILCLAYAAHSVLQWRQQQHLAVLKSRRVHFGVAADTNL</sequence>
<protein>
    <submittedName>
        <fullName evidence="2">ORF5a protein</fullName>
    </submittedName>
</protein>
<keyword evidence="3" id="KW-1185">Reference proteome</keyword>
<gene>
    <name evidence="2" type="primary">ORF5a</name>
</gene>
<keyword evidence="1" id="KW-0812">Transmembrane</keyword>
<feature type="transmembrane region" description="Helical" evidence="1">
    <location>
        <begin position="12"/>
        <end position="29"/>
    </location>
</feature>
<dbReference type="Proteomes" id="UP000274817">
    <property type="component" value="Segment"/>
</dbReference>
<dbReference type="KEGG" id="vg:55060205"/>
<reference evidence="2" key="1">
    <citation type="journal article" date="2016" name="J. Virol.">
        <title>Arteriviruses, pegiviruses, and lentiviruses are common among wild African monkeys.</title>
        <authorList>
            <person name="Bailey A."/>
            <person name="Heimbruch K."/>
        </authorList>
    </citation>
    <scope>NUCLEOTIDE SEQUENCE</scope>
    <source>
        <strain evidence="2">SHFVagmMal_seqID_01</strain>
    </source>
</reference>
<organism evidence="2 3">
    <name type="scientific">Zambian malbrouck virus 1</name>
    <dbReference type="NCBI Taxonomy" id="2682610"/>
    <lineage>
        <taxon>Viruses</taxon>
        <taxon>Riboviria</taxon>
        <taxon>Orthornavirae</taxon>
        <taxon>Pisuviricota</taxon>
        <taxon>Pisoniviricetes</taxon>
        <taxon>Nidovirales</taxon>
        <taxon>Arnidovirineae</taxon>
        <taxon>Arteriviridae</taxon>
        <taxon>Simarterivirinae</taxon>
        <taxon>Epsilonarterivirus</taxon>
        <taxon>Sheartevirus</taxon>
        <taxon>Epsilonarterivirus zamalb</taxon>
    </lineage>
</organism>
<evidence type="ECO:0000313" key="3">
    <source>
        <dbReference type="Proteomes" id="UP000274817"/>
    </source>
</evidence>